<dbReference type="Proteomes" id="UP001208935">
    <property type="component" value="Unassembled WGS sequence"/>
</dbReference>
<feature type="transmembrane region" description="Helical" evidence="1">
    <location>
        <begin position="69"/>
        <end position="87"/>
    </location>
</feature>
<dbReference type="EMBL" id="QZCW01000001">
    <property type="protein sequence ID" value="MCW5320137.1"/>
    <property type="molecule type" value="Genomic_DNA"/>
</dbReference>
<gene>
    <name evidence="2" type="ORF">D5039_02780</name>
</gene>
<proteinExistence type="predicted"/>
<comment type="caution">
    <text evidence="2">The sequence shown here is derived from an EMBL/GenBank/DDBJ whole genome shotgun (WGS) entry which is preliminary data.</text>
</comment>
<dbReference type="RefSeq" id="WP_029554327.1">
    <property type="nucleotide sequence ID" value="NZ_QZCW01000001.1"/>
</dbReference>
<keyword evidence="1" id="KW-1133">Transmembrane helix</keyword>
<keyword evidence="1" id="KW-0812">Transmembrane</keyword>
<evidence type="ECO:0000256" key="1">
    <source>
        <dbReference type="SAM" id="Phobius"/>
    </source>
</evidence>
<reference evidence="3" key="1">
    <citation type="submission" date="2023-07" db="EMBL/GenBank/DDBJ databases">
        <title>Verminephrobacter genomes.</title>
        <authorList>
            <person name="Lund M.B."/>
        </authorList>
    </citation>
    <scope>NUCLEOTIDE SEQUENCE [LARGE SCALE GENOMIC DNA]</scope>
    <source>
        <strain evidence="3">AtM5-05</strain>
    </source>
</reference>
<organism evidence="2 3">
    <name type="scientific">Verminephrobacter aporrectodeae subsp. tuberculatae</name>
    <dbReference type="NCBI Taxonomy" id="1110392"/>
    <lineage>
        <taxon>Bacteria</taxon>
        <taxon>Pseudomonadati</taxon>
        <taxon>Pseudomonadota</taxon>
        <taxon>Betaproteobacteria</taxon>
        <taxon>Burkholderiales</taxon>
        <taxon>Comamonadaceae</taxon>
        <taxon>Verminephrobacter</taxon>
    </lineage>
</organism>
<accession>A0ABT3KPS0</accession>
<keyword evidence="3" id="KW-1185">Reference proteome</keyword>
<evidence type="ECO:0000313" key="3">
    <source>
        <dbReference type="Proteomes" id="UP001208935"/>
    </source>
</evidence>
<evidence type="ECO:0000313" key="2">
    <source>
        <dbReference type="EMBL" id="MCW5320137.1"/>
    </source>
</evidence>
<sequence length="92" mass="10007">MTLLNVLNHLLNFVAPAAALALLLPLAGRCIRFRAPAALAWRRRAAIVFLVGVATLVAGLMLWGHDGKMPTYAALVLACASCEWVLLRGWKR</sequence>
<dbReference type="GeneID" id="77322191"/>
<feature type="transmembrane region" description="Helical" evidence="1">
    <location>
        <begin position="45"/>
        <end position="63"/>
    </location>
</feature>
<name>A0ABT3KPS0_9BURK</name>
<feature type="transmembrane region" description="Helical" evidence="1">
    <location>
        <begin position="6"/>
        <end position="24"/>
    </location>
</feature>
<keyword evidence="1" id="KW-0472">Membrane</keyword>
<protein>
    <submittedName>
        <fullName evidence="2">Uncharacterized protein</fullName>
    </submittedName>
</protein>